<dbReference type="Proteomes" id="UP000825935">
    <property type="component" value="Chromosome 21"/>
</dbReference>
<keyword evidence="4" id="KW-1185">Reference proteome</keyword>
<dbReference type="Pfam" id="PF02373">
    <property type="entry name" value="JmjC"/>
    <property type="match status" value="1"/>
</dbReference>
<name>A0A8T2SAQ4_CERRI</name>
<evidence type="ECO:0000313" key="4">
    <source>
        <dbReference type="Proteomes" id="UP000825935"/>
    </source>
</evidence>
<dbReference type="GO" id="GO:0000785">
    <property type="term" value="C:chromatin"/>
    <property type="evidence" value="ECO:0007669"/>
    <property type="project" value="TreeGrafter"/>
</dbReference>
<dbReference type="GO" id="GO:0010468">
    <property type="term" value="P:regulation of gene expression"/>
    <property type="evidence" value="ECO:0007669"/>
    <property type="project" value="TreeGrafter"/>
</dbReference>
<dbReference type="PROSITE" id="PS51184">
    <property type="entry name" value="JMJC"/>
    <property type="match status" value="1"/>
</dbReference>
<evidence type="ECO:0000256" key="1">
    <source>
        <dbReference type="SAM" id="MobiDB-lite"/>
    </source>
</evidence>
<proteinExistence type="predicted"/>
<dbReference type="SMART" id="SM00558">
    <property type="entry name" value="JmjC"/>
    <property type="match status" value="1"/>
</dbReference>
<dbReference type="SUPFAM" id="SSF51197">
    <property type="entry name" value="Clavaminate synthase-like"/>
    <property type="match status" value="1"/>
</dbReference>
<protein>
    <recommendedName>
        <fullName evidence="2">JmjC domain-containing protein</fullName>
    </recommendedName>
</protein>
<comment type="caution">
    <text evidence="3">The sequence shown here is derived from an EMBL/GenBank/DDBJ whole genome shotgun (WGS) entry which is preliminary data.</text>
</comment>
<dbReference type="GO" id="GO:0005634">
    <property type="term" value="C:nucleus"/>
    <property type="evidence" value="ECO:0007669"/>
    <property type="project" value="TreeGrafter"/>
</dbReference>
<dbReference type="PANTHER" id="PTHR10694:SF45">
    <property type="entry name" value="LYSINE-SPECIFIC DEMETHYLASE ELF6"/>
    <property type="match status" value="1"/>
</dbReference>
<dbReference type="EMBL" id="CM035426">
    <property type="protein sequence ID" value="KAH7314592.1"/>
    <property type="molecule type" value="Genomic_DNA"/>
</dbReference>
<sequence length="1290" mass="142424">MANLNRSLLMQASDFSYVNATGDVLGCCQNKSRRTMGGCMPPLKAGCRNARHGNYCHPSPSPPTTLVSSHPRTRSTPLSSVFDTDGPKAKFNTRRQQLGHSTGKRSKASVQSLAQKLVWQSGESYTLEQFEAKAKQFARARLKTTKDLSPYVIESLFWKAATDRTITVEYGNDIPGSAFGDPSQFSLEASFNRGKRKRSSDVEDQGYSFHQHAFKELRTRDSENEKDIDYISPQHGRPEIVSSRNISSGMKCSSFPIIEKLRPRRKAGISVDDAFTGSELTNSFWNMKVLPRAPGSLLRYMPDEVPGVTSPMVYIGMLFSWFAWHVEDHELHSLNYLHTGAPKTWYAVPGDAAPALEEVVRVYGYGNSIDTRAAFTLLGEKTTVMSPEVLLAAGVPCCRLVQNAGDFVVTFPRSYHQGFSHGFNCGEAANFASPAWLEVAKDAATRRAAMDCLPMLSHQQLLYLLALSFPLRAPLCLASESRSSRSKDAVSSSGEEAVKIIFTNDVAHNNRLLGLLADSGVSGFVFVRDGANFSAVSTEQSSVSKPVVGNNLKTIGLMHTILPEDASEAENKSKDERSIEYHSFSTLGSECYKKAQNADTNTITTMFRWGTFPCAACGLLCYPSIAVVQPLSCTKEDYASFQDIRNDENNNLSTLYLEEGPKSDPGHLAPFFTMNDENIRSDFVGGLIPGDILYCATVHCEPKEDALHFEIGRKERGDSEQQHGPEERPASASLEDHHMNKVSKDAVTKLTQVRGCSELKLFLETDQATRSASGNVSDACLLKDQILTNVSQDYDKSAERKNLDWHPSGSVFEGREKFFKPGNFFLMNNMKDTDCKASKDKEHDTLAVVYASNSRHPYLCESTGRSMDVNMQNGSISMCFHSDLSSMQSDKIGTLLDVKWHSVKEEGTYIPSLHSDTLLRSSELNHARAPEGDGKLICDESLLSAGDCSFMATEPESELDLYHPTDRLPGCNMGMSQNECRFSSLASKSSLSIEKDDRMLNLEDRQASPDIVKASDYFTGLEETSLVSVPLHSPNMGRCGEGSTDAPYPTLCSAFCADTSESRTNICHDSCCPLEVTIADKNLNLLESSKQPDFRRASCQADCYSDRINDNTCDLSPVSRTNLSDQFSGSGRQNQIRRVDIDSSAKQSSPLKSLKVLDCKTSGKHSDSVSINETINAFSDAKFGFDMNWVDIDGRCRSTLSLLEENSCHEIDKSVLMNKGGNSGKNAVNDVDISIRDHSFNKTPSNPSILPFSSNTFEPRFLCLEHALEAHHRLRKLECDSQMLIICHSV</sequence>
<feature type="region of interest" description="Disordered" evidence="1">
    <location>
        <begin position="58"/>
        <end position="89"/>
    </location>
</feature>
<dbReference type="Gene3D" id="2.60.120.650">
    <property type="entry name" value="Cupin"/>
    <property type="match status" value="1"/>
</dbReference>
<feature type="domain" description="JmjC" evidence="2">
    <location>
        <begin position="279"/>
        <end position="448"/>
    </location>
</feature>
<dbReference type="InterPro" id="IPR003347">
    <property type="entry name" value="JmjC_dom"/>
</dbReference>
<evidence type="ECO:0000313" key="3">
    <source>
        <dbReference type="EMBL" id="KAH7314592.1"/>
    </source>
</evidence>
<evidence type="ECO:0000259" key="2">
    <source>
        <dbReference type="PROSITE" id="PS51184"/>
    </source>
</evidence>
<reference evidence="3" key="1">
    <citation type="submission" date="2021-08" db="EMBL/GenBank/DDBJ databases">
        <title>WGS assembly of Ceratopteris richardii.</title>
        <authorList>
            <person name="Marchant D.B."/>
            <person name="Chen G."/>
            <person name="Jenkins J."/>
            <person name="Shu S."/>
            <person name="Leebens-Mack J."/>
            <person name="Grimwood J."/>
            <person name="Schmutz J."/>
            <person name="Soltis P."/>
            <person name="Soltis D."/>
            <person name="Chen Z.-H."/>
        </authorList>
    </citation>
    <scope>NUCLEOTIDE SEQUENCE</scope>
    <source>
        <strain evidence="3">Whitten #5841</strain>
        <tissue evidence="3">Leaf</tissue>
    </source>
</reference>
<organism evidence="3 4">
    <name type="scientific">Ceratopteris richardii</name>
    <name type="common">Triangle waterfern</name>
    <dbReference type="NCBI Taxonomy" id="49495"/>
    <lineage>
        <taxon>Eukaryota</taxon>
        <taxon>Viridiplantae</taxon>
        <taxon>Streptophyta</taxon>
        <taxon>Embryophyta</taxon>
        <taxon>Tracheophyta</taxon>
        <taxon>Polypodiopsida</taxon>
        <taxon>Polypodiidae</taxon>
        <taxon>Polypodiales</taxon>
        <taxon>Pteridineae</taxon>
        <taxon>Pteridaceae</taxon>
        <taxon>Parkerioideae</taxon>
        <taxon>Ceratopteris</taxon>
    </lineage>
</organism>
<gene>
    <name evidence="3" type="ORF">KP509_21G010000</name>
</gene>
<feature type="region of interest" description="Disordered" evidence="1">
    <location>
        <begin position="715"/>
        <end position="738"/>
    </location>
</feature>
<dbReference type="PANTHER" id="PTHR10694">
    <property type="entry name" value="LYSINE-SPECIFIC DEMETHYLASE"/>
    <property type="match status" value="1"/>
</dbReference>
<accession>A0A8T2SAQ4</accession>
<dbReference type="GO" id="GO:0034647">
    <property type="term" value="F:histone H3K4me/H3K4me2/H3K4me3 demethylase activity"/>
    <property type="evidence" value="ECO:0007669"/>
    <property type="project" value="TreeGrafter"/>
</dbReference>
<dbReference type="OrthoDB" id="9547406at2759"/>